<dbReference type="EMBL" id="LYDR01000072">
    <property type="protein sequence ID" value="ODA31969.1"/>
    <property type="molecule type" value="Genomic_DNA"/>
</dbReference>
<evidence type="ECO:0000256" key="3">
    <source>
        <dbReference type="ARBA" id="ARBA00022989"/>
    </source>
</evidence>
<dbReference type="Pfam" id="PF02656">
    <property type="entry name" value="DUF202"/>
    <property type="match status" value="1"/>
</dbReference>
<evidence type="ECO:0000313" key="9">
    <source>
        <dbReference type="Proteomes" id="UP000094828"/>
    </source>
</evidence>
<protein>
    <recommendedName>
        <fullName evidence="7">DUF202 domain-containing protein</fullName>
    </recommendedName>
</protein>
<gene>
    <name evidence="8" type="ORF">A6X21_22135</name>
</gene>
<dbReference type="AlphaFoldDB" id="A0A1C3EFH4"/>
<keyword evidence="3 6" id="KW-1133">Transmembrane helix</keyword>
<dbReference type="InterPro" id="IPR003807">
    <property type="entry name" value="DUF202"/>
</dbReference>
<comment type="subcellular location">
    <subcellularLocation>
        <location evidence="1">Endomembrane system</location>
        <topology evidence="1">Multi-pass membrane protein</topology>
    </subcellularLocation>
</comment>
<evidence type="ECO:0000259" key="7">
    <source>
        <dbReference type="Pfam" id="PF02656"/>
    </source>
</evidence>
<evidence type="ECO:0000256" key="1">
    <source>
        <dbReference type="ARBA" id="ARBA00004127"/>
    </source>
</evidence>
<comment type="caution">
    <text evidence="8">The sequence shown here is derived from an EMBL/GenBank/DDBJ whole genome shotgun (WGS) entry which is preliminary data.</text>
</comment>
<evidence type="ECO:0000256" key="4">
    <source>
        <dbReference type="ARBA" id="ARBA00023136"/>
    </source>
</evidence>
<organism evidence="8 9">
    <name type="scientific">Planctopirus hydrillae</name>
    <dbReference type="NCBI Taxonomy" id="1841610"/>
    <lineage>
        <taxon>Bacteria</taxon>
        <taxon>Pseudomonadati</taxon>
        <taxon>Planctomycetota</taxon>
        <taxon>Planctomycetia</taxon>
        <taxon>Planctomycetales</taxon>
        <taxon>Planctomycetaceae</taxon>
        <taxon>Planctopirus</taxon>
    </lineage>
</organism>
<evidence type="ECO:0000256" key="2">
    <source>
        <dbReference type="ARBA" id="ARBA00022692"/>
    </source>
</evidence>
<dbReference type="OrthoDB" id="582337at2"/>
<name>A0A1C3EFH4_9PLAN</name>
<keyword evidence="2 6" id="KW-0812">Transmembrane</keyword>
<proteinExistence type="predicted"/>
<feature type="transmembrane region" description="Helical" evidence="6">
    <location>
        <begin position="55"/>
        <end position="75"/>
    </location>
</feature>
<sequence>MSEGEDPRVYFAAERTLLAWIRTGLAIVGMGFVLARFGVFLQLMHRQEAVRPGAGSWLGLGMVALGAWTFAIAGWQHFRFVKSLSPQEKPRTWGLHYGLVLAGALSLISLLLAAYLLLSQGEASPEQVEPPKKAQSPAVSALSEEGMSTPILG</sequence>
<dbReference type="Proteomes" id="UP000094828">
    <property type="component" value="Unassembled WGS sequence"/>
</dbReference>
<dbReference type="RefSeq" id="WP_068847743.1">
    <property type="nucleotide sequence ID" value="NZ_LYDR01000072.1"/>
</dbReference>
<feature type="transmembrane region" description="Helical" evidence="6">
    <location>
        <begin position="95"/>
        <end position="118"/>
    </location>
</feature>
<feature type="transmembrane region" description="Helical" evidence="6">
    <location>
        <begin position="20"/>
        <end position="43"/>
    </location>
</feature>
<evidence type="ECO:0000256" key="5">
    <source>
        <dbReference type="SAM" id="MobiDB-lite"/>
    </source>
</evidence>
<feature type="domain" description="DUF202" evidence="7">
    <location>
        <begin position="8"/>
        <end position="82"/>
    </location>
</feature>
<evidence type="ECO:0000256" key="6">
    <source>
        <dbReference type="SAM" id="Phobius"/>
    </source>
</evidence>
<keyword evidence="4 6" id="KW-0472">Membrane</keyword>
<feature type="region of interest" description="Disordered" evidence="5">
    <location>
        <begin position="126"/>
        <end position="153"/>
    </location>
</feature>
<dbReference type="GO" id="GO:0012505">
    <property type="term" value="C:endomembrane system"/>
    <property type="evidence" value="ECO:0007669"/>
    <property type="project" value="UniProtKB-SubCell"/>
</dbReference>
<keyword evidence="9" id="KW-1185">Reference proteome</keyword>
<evidence type="ECO:0000313" key="8">
    <source>
        <dbReference type="EMBL" id="ODA31969.1"/>
    </source>
</evidence>
<accession>A0A1C3EFH4</accession>
<reference evidence="8 9" key="1">
    <citation type="submission" date="2016-05" db="EMBL/GenBank/DDBJ databases">
        <title>Genomic and physiological characterization of Planctopirus sp. isolated from fresh water lake.</title>
        <authorList>
            <person name="Subhash Y."/>
            <person name="Ramana C."/>
        </authorList>
    </citation>
    <scope>NUCLEOTIDE SEQUENCE [LARGE SCALE GENOMIC DNA]</scope>
    <source>
        <strain evidence="8 9">JC280</strain>
    </source>
</reference>